<dbReference type="OrthoDB" id="2095648at2759"/>
<feature type="domain" description="F-box" evidence="1">
    <location>
        <begin position="14"/>
        <end position="61"/>
    </location>
</feature>
<dbReference type="GO" id="GO:1905761">
    <property type="term" value="F:SCF ubiquitin ligase complex binding"/>
    <property type="evidence" value="ECO:0000318"/>
    <property type="project" value="GO_Central"/>
</dbReference>
<evidence type="ECO:0000259" key="1">
    <source>
        <dbReference type="PROSITE" id="PS50181"/>
    </source>
</evidence>
<dbReference type="PANTHER" id="PTHR38926:SF2">
    <property type="entry name" value="F-BOX_LRR-REPEAT PROTEIN 21-RELATED"/>
    <property type="match status" value="1"/>
</dbReference>
<evidence type="ECO:0000313" key="2">
    <source>
        <dbReference type="EMBL" id="KMZ74663.1"/>
    </source>
</evidence>
<accession>A0A0K9Q043</accession>
<dbReference type="Gene3D" id="3.80.10.10">
    <property type="entry name" value="Ribonuclease Inhibitor"/>
    <property type="match status" value="1"/>
</dbReference>
<proteinExistence type="predicted"/>
<dbReference type="Pfam" id="PF12937">
    <property type="entry name" value="F-box-like"/>
    <property type="match status" value="1"/>
</dbReference>
<dbReference type="PANTHER" id="PTHR38926">
    <property type="entry name" value="F-BOX DOMAIN CONTAINING PROTEIN, EXPRESSED"/>
    <property type="match status" value="1"/>
</dbReference>
<dbReference type="PROSITE" id="PS50181">
    <property type="entry name" value="FBOX"/>
    <property type="match status" value="1"/>
</dbReference>
<keyword evidence="3" id="KW-1185">Reference proteome</keyword>
<dbReference type="InterPro" id="IPR001810">
    <property type="entry name" value="F-box_dom"/>
</dbReference>
<dbReference type="EMBL" id="LFYR01000252">
    <property type="protein sequence ID" value="KMZ74663.1"/>
    <property type="molecule type" value="Genomic_DNA"/>
</dbReference>
<protein>
    <recommendedName>
        <fullName evidence="1">F-box domain-containing protein</fullName>
    </recommendedName>
</protein>
<name>A0A0K9Q043_ZOSMR</name>
<dbReference type="OMA" id="MCARGPS"/>
<reference evidence="3" key="1">
    <citation type="journal article" date="2016" name="Nature">
        <title>The genome of the seagrass Zostera marina reveals angiosperm adaptation to the sea.</title>
        <authorList>
            <person name="Olsen J.L."/>
            <person name="Rouze P."/>
            <person name="Verhelst B."/>
            <person name="Lin Y.-C."/>
            <person name="Bayer T."/>
            <person name="Collen J."/>
            <person name="Dattolo E."/>
            <person name="De Paoli E."/>
            <person name="Dittami S."/>
            <person name="Maumus F."/>
            <person name="Michel G."/>
            <person name="Kersting A."/>
            <person name="Lauritano C."/>
            <person name="Lohaus R."/>
            <person name="Toepel M."/>
            <person name="Tonon T."/>
            <person name="Vanneste K."/>
            <person name="Amirebrahimi M."/>
            <person name="Brakel J."/>
            <person name="Bostroem C."/>
            <person name="Chovatia M."/>
            <person name="Grimwood J."/>
            <person name="Jenkins J.W."/>
            <person name="Jueterbock A."/>
            <person name="Mraz A."/>
            <person name="Stam W.T."/>
            <person name="Tice H."/>
            <person name="Bornberg-Bauer E."/>
            <person name="Green P.J."/>
            <person name="Pearson G.A."/>
            <person name="Procaccini G."/>
            <person name="Duarte C.M."/>
            <person name="Schmutz J."/>
            <person name="Reusch T.B.H."/>
            <person name="Van de Peer Y."/>
        </authorList>
    </citation>
    <scope>NUCLEOTIDE SEQUENCE [LARGE SCALE GENOMIC DNA]</scope>
    <source>
        <strain evidence="3">cv. Finnish</strain>
    </source>
</reference>
<dbReference type="Gene3D" id="1.20.1280.50">
    <property type="match status" value="1"/>
</dbReference>
<gene>
    <name evidence="2" type="ORF">ZOSMA_123G00110</name>
</gene>
<dbReference type="InterPro" id="IPR032675">
    <property type="entry name" value="LRR_dom_sf"/>
</dbReference>
<dbReference type="AlphaFoldDB" id="A0A0K9Q043"/>
<dbReference type="SUPFAM" id="SSF52047">
    <property type="entry name" value="RNI-like"/>
    <property type="match status" value="1"/>
</dbReference>
<organism evidence="2 3">
    <name type="scientific">Zostera marina</name>
    <name type="common">Eelgrass</name>
    <dbReference type="NCBI Taxonomy" id="29655"/>
    <lineage>
        <taxon>Eukaryota</taxon>
        <taxon>Viridiplantae</taxon>
        <taxon>Streptophyta</taxon>
        <taxon>Embryophyta</taxon>
        <taxon>Tracheophyta</taxon>
        <taxon>Spermatophyta</taxon>
        <taxon>Magnoliopsida</taxon>
        <taxon>Liliopsida</taxon>
        <taxon>Zosteraceae</taxon>
        <taxon>Zostera</taxon>
    </lineage>
</organism>
<dbReference type="Proteomes" id="UP000036987">
    <property type="component" value="Unassembled WGS sequence"/>
</dbReference>
<dbReference type="InterPro" id="IPR036047">
    <property type="entry name" value="F-box-like_dom_sf"/>
</dbReference>
<comment type="caution">
    <text evidence="2">The sequence shown here is derived from an EMBL/GenBank/DDBJ whole genome shotgun (WGS) entry which is preliminary data.</text>
</comment>
<evidence type="ECO:0000313" key="3">
    <source>
        <dbReference type="Proteomes" id="UP000036987"/>
    </source>
</evidence>
<sequence length="277" mass="32213">MDGHTNNFLLAKAVRDWAGLPWNILLEIFIRVGAVCLFASVRSVCREWQRVANEPRIWKRVCINHTDLLLYKGLVRTKIHFGTSNVEMLELAVVDRSKGRLEEFICESSIYLFPSPRRLLQRIAERCFHLKVLNLGHRFSADERDFIEACKYFPLLEVLDCVNTKFTEVGIESIGRSCPNLKHFGFRNNLLIQYSQYKFNNSLALSVTKHMRGLHILKIGEDMMDDDGLLAILNACSHLQLLIVRNCFHLKFGKNLENKLIEIKLKYYNVLDYDFDS</sequence>
<dbReference type="SUPFAM" id="SSF81383">
    <property type="entry name" value="F-box domain"/>
    <property type="match status" value="1"/>
</dbReference>
<dbReference type="STRING" id="29655.A0A0K9Q043"/>